<comment type="caution">
    <text evidence="5">The sequence shown here is derived from an EMBL/GenBank/DDBJ whole genome shotgun (WGS) entry which is preliminary data.</text>
</comment>
<dbReference type="Gene3D" id="1.25.10.10">
    <property type="entry name" value="Leucine-rich Repeat Variant"/>
    <property type="match status" value="1"/>
</dbReference>
<protein>
    <recommendedName>
        <fullName evidence="7">Ribosomal RNA-processing protein 12-like conserved domain-containing protein</fullName>
    </recommendedName>
</protein>
<dbReference type="PANTHER" id="PTHR48412:SF1">
    <property type="entry name" value="ARM REPEAT SUPERFAMILY PROTEIN"/>
    <property type="match status" value="1"/>
</dbReference>
<comment type="similarity">
    <text evidence="1">Belongs to the RRP12 family.</text>
</comment>
<feature type="compositionally biased region" description="Basic residues" evidence="2">
    <location>
        <begin position="1213"/>
        <end position="1222"/>
    </location>
</feature>
<dbReference type="OrthoDB" id="2192888at2759"/>
<evidence type="ECO:0000259" key="3">
    <source>
        <dbReference type="Pfam" id="PF08161"/>
    </source>
</evidence>
<dbReference type="EMBL" id="CAJGYO010000006">
    <property type="protein sequence ID" value="CAD6234803.1"/>
    <property type="molecule type" value="Genomic_DNA"/>
</dbReference>
<dbReference type="InterPro" id="IPR012978">
    <property type="entry name" value="HEAT_RRP12"/>
</dbReference>
<dbReference type="Pfam" id="PF25772">
    <property type="entry name" value="HEAT_RRP12_N"/>
    <property type="match status" value="1"/>
</dbReference>
<organism evidence="5 6">
    <name type="scientific">Miscanthus lutarioriparius</name>
    <dbReference type="NCBI Taxonomy" id="422564"/>
    <lineage>
        <taxon>Eukaryota</taxon>
        <taxon>Viridiplantae</taxon>
        <taxon>Streptophyta</taxon>
        <taxon>Embryophyta</taxon>
        <taxon>Tracheophyta</taxon>
        <taxon>Spermatophyta</taxon>
        <taxon>Magnoliopsida</taxon>
        <taxon>Liliopsida</taxon>
        <taxon>Poales</taxon>
        <taxon>Poaceae</taxon>
        <taxon>PACMAD clade</taxon>
        <taxon>Panicoideae</taxon>
        <taxon>Andropogonodae</taxon>
        <taxon>Andropogoneae</taxon>
        <taxon>Saccharinae</taxon>
        <taxon>Miscanthus</taxon>
    </lineage>
</organism>
<evidence type="ECO:0000256" key="1">
    <source>
        <dbReference type="ARBA" id="ARBA00007690"/>
    </source>
</evidence>
<accession>A0A811P8L2</accession>
<feature type="compositionally biased region" description="Basic and acidic residues" evidence="2">
    <location>
        <begin position="1086"/>
        <end position="1097"/>
    </location>
</feature>
<keyword evidence="6" id="KW-1185">Reference proteome</keyword>
<evidence type="ECO:0000313" key="5">
    <source>
        <dbReference type="EMBL" id="CAD6234803.1"/>
    </source>
</evidence>
<dbReference type="Pfam" id="PF08161">
    <property type="entry name" value="RRP12_HEAT"/>
    <property type="match status" value="1"/>
</dbReference>
<dbReference type="SUPFAM" id="SSF48371">
    <property type="entry name" value="ARM repeat"/>
    <property type="match status" value="1"/>
</dbReference>
<evidence type="ECO:0000313" key="6">
    <source>
        <dbReference type="Proteomes" id="UP000604825"/>
    </source>
</evidence>
<evidence type="ECO:0000259" key="4">
    <source>
        <dbReference type="Pfam" id="PF25772"/>
    </source>
</evidence>
<feature type="region of interest" description="Disordered" evidence="2">
    <location>
        <begin position="720"/>
        <end position="777"/>
    </location>
</feature>
<feature type="compositionally biased region" description="Basic residues" evidence="2">
    <location>
        <begin position="1135"/>
        <end position="1152"/>
    </location>
</feature>
<feature type="compositionally biased region" description="Basic and acidic residues" evidence="2">
    <location>
        <begin position="1153"/>
        <end position="1164"/>
    </location>
</feature>
<gene>
    <name evidence="5" type="ORF">NCGR_LOCUS23221</name>
</gene>
<evidence type="ECO:0008006" key="7">
    <source>
        <dbReference type="Google" id="ProtNLM"/>
    </source>
</evidence>
<reference evidence="5" key="1">
    <citation type="submission" date="2020-10" db="EMBL/GenBank/DDBJ databases">
        <authorList>
            <person name="Han B."/>
            <person name="Lu T."/>
            <person name="Zhao Q."/>
            <person name="Huang X."/>
            <person name="Zhao Y."/>
        </authorList>
    </citation>
    <scope>NUCLEOTIDE SEQUENCE</scope>
</reference>
<feature type="compositionally biased region" description="Polar residues" evidence="2">
    <location>
        <begin position="1172"/>
        <end position="1189"/>
    </location>
</feature>
<dbReference type="InterPro" id="IPR016024">
    <property type="entry name" value="ARM-type_fold"/>
</dbReference>
<feature type="region of interest" description="Disordered" evidence="2">
    <location>
        <begin position="1"/>
        <end position="31"/>
    </location>
</feature>
<feature type="compositionally biased region" description="Basic and acidic residues" evidence="2">
    <location>
        <begin position="732"/>
        <end position="775"/>
    </location>
</feature>
<evidence type="ECO:0000256" key="2">
    <source>
        <dbReference type="SAM" id="MobiDB-lite"/>
    </source>
</evidence>
<dbReference type="InterPro" id="IPR011989">
    <property type="entry name" value="ARM-like"/>
</dbReference>
<proteinExistence type="inferred from homology"/>
<dbReference type="PANTHER" id="PTHR48412">
    <property type="entry name" value="ARM REPEAT SUPERFAMILY PROTEIN"/>
    <property type="match status" value="1"/>
</dbReference>
<dbReference type="Proteomes" id="UP000604825">
    <property type="component" value="Unassembled WGS sequence"/>
</dbReference>
<dbReference type="InterPro" id="IPR057860">
    <property type="entry name" value="HEAT_RRP12_N"/>
</dbReference>
<dbReference type="AlphaFoldDB" id="A0A811P8L2"/>
<feature type="compositionally biased region" description="Acidic residues" evidence="2">
    <location>
        <begin position="720"/>
        <end position="731"/>
    </location>
</feature>
<feature type="domain" description="RRP12 HEAT" evidence="3">
    <location>
        <begin position="372"/>
        <end position="670"/>
    </location>
</feature>
<name>A0A811P8L2_9POAL</name>
<feature type="domain" description="RRP12 N-terminal HEAT" evidence="4">
    <location>
        <begin position="25"/>
        <end position="301"/>
    </location>
</feature>
<sequence length="1222" mass="134399">MKRKQRASAAAANADNDSDADEPSQTPLPLESFSGDACAALTARYGRSAAPQHRHLLASGAAIRSILLDDGLPLTPASYLPAAVSALRAAGSADPAAAAALASLLVILLPHIPSSPSSLPPDAASESASALAAFLSSPDASRLTTGTVRSVVKSLGHLTLHLDAATDWDAVAAPLEALLAASVDQRAKVRKCAQESVEKLFAYLGQCDSTKKASNAATGMFEKHISSAQSLIHSNIDISEGKETEAAHMLGTMVNLVPYLSKKARKKVFLDAYQLLGPCFTPLTRHVLRLLATLLDHLKAEGVESEVESLVSSVVAYLPYDEKKPDDTIVSAFHLIKICLDKLVGRSKLWMEVFPTAFEAVSGYLILGRKCSDDIAKVVQDCIDSHIDQNVFVANGPQITNSGFEGLSDQSAMKSICLTINSRLHTCAYPPDSILTVVLGLFLKLGESSFIFMKDILLTLAKFAMKVDKESQLRNVEECIGAAVIAMGPDKALSLLPIAFDENRLTCSNTWLLPILDKYTYGAPLQFFLEHIVPLAKSVQNASNRVKKERKRKELQSWTDQLWNLLPSFCRYPIDVHHSFGSLSKLLVEISKCDDCLYKSAVKALQQLLDGTRRLSTGGQDVEIYMELSALFSSKPDSFKCARLDRCSKKDARKNLKVLASHSTSLLCTFTEYFLDSSPEKRAHLKVALRCLAQLSGSMNICELFVSLVKRFDLEDTPLEPECKTDEEDRMDELVKKEDRKDEESTEFKTGKVDRKDGESTECKTDENEIDRKDEEGTDATVELNNKRFLLLELISTFVEVADEDLLDKLFGFIKSCLLDSSMSCHSKALFALSIIVKEHSEYSLAHLDEMMLLLHGMKSALDSTVLESQLLCYQHLLVHMIKVNEENTSKKAFLILNELIVALKSKKESRKLAYDVLLATSTNLRSSESNSADLDLQRLFTMVMGYLSSPSPHIVSGAIAALSLLIYSDANFCMEVPNLIESVLVLLQHKAIEVTKAALGFVKVLVTSLQPQKLLNLQADIVSGILPWSLVTKHHFKGKVVLILEILIRKCRFDAINLITPDKFKGFVRSVEEGRKGNRNQTDGAHLEAKEHEQRDGKRRKRVDSNAETGQDGTPSRPPPNSWSTGKKQGRDFHLKKRTGRGNPHAAKRHQSRDSGGKGDRTNFKPKSKWQPGNSQGNRGNKSPGSNQKRTRGGASSKMQNSEARAPGHSPSFKKRKRSTA</sequence>
<feature type="region of interest" description="Disordered" evidence="2">
    <location>
        <begin position="1076"/>
        <end position="1222"/>
    </location>
</feature>